<name>A0ABW7TGS4_9NOCA</name>
<evidence type="ECO:0000313" key="2">
    <source>
        <dbReference type="EMBL" id="MFI1459442.1"/>
    </source>
</evidence>
<protein>
    <recommendedName>
        <fullName evidence="4">DUF3592 domain-containing protein</fullName>
    </recommendedName>
</protein>
<dbReference type="RefSeq" id="WP_051157760.1">
    <property type="nucleotide sequence ID" value="NZ_JBIRUQ010000001.1"/>
</dbReference>
<keyword evidence="1" id="KW-1133">Transmembrane helix</keyword>
<dbReference type="EMBL" id="JBIRUQ010000001">
    <property type="protein sequence ID" value="MFI1459442.1"/>
    <property type="molecule type" value="Genomic_DNA"/>
</dbReference>
<feature type="transmembrane region" description="Helical" evidence="1">
    <location>
        <begin position="125"/>
        <end position="148"/>
    </location>
</feature>
<dbReference type="Proteomes" id="UP001611263">
    <property type="component" value="Unassembled WGS sequence"/>
</dbReference>
<gene>
    <name evidence="2" type="ORF">ACH4WX_01825</name>
</gene>
<proteinExistence type="predicted"/>
<evidence type="ECO:0000313" key="3">
    <source>
        <dbReference type="Proteomes" id="UP001611263"/>
    </source>
</evidence>
<keyword evidence="1" id="KW-0472">Membrane</keyword>
<evidence type="ECO:0000256" key="1">
    <source>
        <dbReference type="SAM" id="Phobius"/>
    </source>
</evidence>
<sequence length="160" mass="18099">MSRSRLSRTALVRKVREWWLWAIGPTAVLLLILIGTHVPDAWAARGGDGRPGIWTVTEVSCHDTQCRAWGHFVPDSGERGRQHVKLAGRDFSLRPDDVGTRWRAIDVGSWRDEVFVPGGGRAFSAVWICSVMGAVTAFWLLTLWVVYLHRRATPPMLRKR</sequence>
<keyword evidence="1" id="KW-0812">Transmembrane</keyword>
<organism evidence="2 3">
    <name type="scientific">Nocardia carnea</name>
    <dbReference type="NCBI Taxonomy" id="37328"/>
    <lineage>
        <taxon>Bacteria</taxon>
        <taxon>Bacillati</taxon>
        <taxon>Actinomycetota</taxon>
        <taxon>Actinomycetes</taxon>
        <taxon>Mycobacteriales</taxon>
        <taxon>Nocardiaceae</taxon>
        <taxon>Nocardia</taxon>
    </lineage>
</organism>
<feature type="transmembrane region" description="Helical" evidence="1">
    <location>
        <begin position="20"/>
        <end position="38"/>
    </location>
</feature>
<accession>A0ABW7TGS4</accession>
<dbReference type="GeneID" id="93509746"/>
<comment type="caution">
    <text evidence="2">The sequence shown here is derived from an EMBL/GenBank/DDBJ whole genome shotgun (WGS) entry which is preliminary data.</text>
</comment>
<evidence type="ECO:0008006" key="4">
    <source>
        <dbReference type="Google" id="ProtNLM"/>
    </source>
</evidence>
<reference evidence="2 3" key="1">
    <citation type="submission" date="2024-10" db="EMBL/GenBank/DDBJ databases">
        <title>The Natural Products Discovery Center: Release of the First 8490 Sequenced Strains for Exploring Actinobacteria Biosynthetic Diversity.</title>
        <authorList>
            <person name="Kalkreuter E."/>
            <person name="Kautsar S.A."/>
            <person name="Yang D."/>
            <person name="Bader C.D."/>
            <person name="Teijaro C.N."/>
            <person name="Fluegel L."/>
            <person name="Davis C.M."/>
            <person name="Simpson J.R."/>
            <person name="Lauterbach L."/>
            <person name="Steele A.D."/>
            <person name="Gui C."/>
            <person name="Meng S."/>
            <person name="Li G."/>
            <person name="Viehrig K."/>
            <person name="Ye F."/>
            <person name="Su P."/>
            <person name="Kiefer A.F."/>
            <person name="Nichols A."/>
            <person name="Cepeda A.J."/>
            <person name="Yan W."/>
            <person name="Fan B."/>
            <person name="Jiang Y."/>
            <person name="Adhikari A."/>
            <person name="Zheng C.-J."/>
            <person name="Schuster L."/>
            <person name="Cowan T.M."/>
            <person name="Smanski M.J."/>
            <person name="Chevrette M.G."/>
            <person name="De Carvalho L.P.S."/>
            <person name="Shen B."/>
        </authorList>
    </citation>
    <scope>NUCLEOTIDE SEQUENCE [LARGE SCALE GENOMIC DNA]</scope>
    <source>
        <strain evidence="2 3">NPDC020568</strain>
    </source>
</reference>
<keyword evidence="3" id="KW-1185">Reference proteome</keyword>